<protein>
    <recommendedName>
        <fullName evidence="1">Reverse transcriptase zinc-binding domain-containing protein</fullName>
    </recommendedName>
</protein>
<dbReference type="EnsemblPlants" id="AET1Gv20230300.1">
    <property type="protein sequence ID" value="AET1Gv20230300.1"/>
    <property type="gene ID" value="AET1Gv20230300"/>
</dbReference>
<proteinExistence type="predicted"/>
<reference evidence="3" key="2">
    <citation type="journal article" date="2017" name="Nat. Plants">
        <title>The Aegilops tauschii genome reveals multiple impacts of transposons.</title>
        <authorList>
            <person name="Zhao G."/>
            <person name="Zou C."/>
            <person name="Li K."/>
            <person name="Wang K."/>
            <person name="Li T."/>
            <person name="Gao L."/>
            <person name="Zhang X."/>
            <person name="Wang H."/>
            <person name="Yang Z."/>
            <person name="Liu X."/>
            <person name="Jiang W."/>
            <person name="Mao L."/>
            <person name="Kong X."/>
            <person name="Jiao Y."/>
            <person name="Jia J."/>
        </authorList>
    </citation>
    <scope>NUCLEOTIDE SEQUENCE [LARGE SCALE GENOMIC DNA]</scope>
    <source>
        <strain evidence="3">cv. AL8/78</strain>
    </source>
</reference>
<dbReference type="Proteomes" id="UP000015105">
    <property type="component" value="Chromosome 1D"/>
</dbReference>
<keyword evidence="3" id="KW-1185">Reference proteome</keyword>
<reference evidence="2" key="5">
    <citation type="journal article" date="2021" name="G3 (Bethesda)">
        <title>Aegilops tauschii genome assembly Aet v5.0 features greater sequence contiguity and improved annotation.</title>
        <authorList>
            <person name="Wang L."/>
            <person name="Zhu T."/>
            <person name="Rodriguez J.C."/>
            <person name="Deal K.R."/>
            <person name="Dubcovsky J."/>
            <person name="McGuire P.E."/>
            <person name="Lux T."/>
            <person name="Spannagl M."/>
            <person name="Mayer K.F.X."/>
            <person name="Baldrich P."/>
            <person name="Meyers B.C."/>
            <person name="Huo N."/>
            <person name="Gu Y.Q."/>
            <person name="Zhou H."/>
            <person name="Devos K.M."/>
            <person name="Bennetzen J.L."/>
            <person name="Unver T."/>
            <person name="Budak H."/>
            <person name="Gulick P.J."/>
            <person name="Galiba G."/>
            <person name="Kalapos B."/>
            <person name="Nelson D.R."/>
            <person name="Li P."/>
            <person name="You F.M."/>
            <person name="Luo M.C."/>
            <person name="Dvorak J."/>
        </authorList>
    </citation>
    <scope>NUCLEOTIDE SEQUENCE [LARGE SCALE GENOMIC DNA]</scope>
    <source>
        <strain evidence="2">cv. AL8/78</strain>
    </source>
</reference>
<evidence type="ECO:0000313" key="2">
    <source>
        <dbReference type="EnsemblPlants" id="AET1Gv20230300.1"/>
    </source>
</evidence>
<dbReference type="AlphaFoldDB" id="A0A452XZE3"/>
<reference evidence="3" key="1">
    <citation type="journal article" date="2014" name="Science">
        <title>Ancient hybridizations among the ancestral genomes of bread wheat.</title>
        <authorList>
            <consortium name="International Wheat Genome Sequencing Consortium,"/>
            <person name="Marcussen T."/>
            <person name="Sandve S.R."/>
            <person name="Heier L."/>
            <person name="Spannagl M."/>
            <person name="Pfeifer M."/>
            <person name="Jakobsen K.S."/>
            <person name="Wulff B.B."/>
            <person name="Steuernagel B."/>
            <person name="Mayer K.F."/>
            <person name="Olsen O.A."/>
        </authorList>
    </citation>
    <scope>NUCLEOTIDE SEQUENCE [LARGE SCALE GENOMIC DNA]</scope>
    <source>
        <strain evidence="3">cv. AL8/78</strain>
    </source>
</reference>
<reference evidence="2" key="3">
    <citation type="journal article" date="2017" name="Nature">
        <title>Genome sequence of the progenitor of the wheat D genome Aegilops tauschii.</title>
        <authorList>
            <person name="Luo M.C."/>
            <person name="Gu Y.Q."/>
            <person name="Puiu D."/>
            <person name="Wang H."/>
            <person name="Twardziok S.O."/>
            <person name="Deal K.R."/>
            <person name="Huo N."/>
            <person name="Zhu T."/>
            <person name="Wang L."/>
            <person name="Wang Y."/>
            <person name="McGuire P.E."/>
            <person name="Liu S."/>
            <person name="Long H."/>
            <person name="Ramasamy R.K."/>
            <person name="Rodriguez J.C."/>
            <person name="Van S.L."/>
            <person name="Yuan L."/>
            <person name="Wang Z."/>
            <person name="Xia Z."/>
            <person name="Xiao L."/>
            <person name="Anderson O.D."/>
            <person name="Ouyang S."/>
            <person name="Liang Y."/>
            <person name="Zimin A.V."/>
            <person name="Pertea G."/>
            <person name="Qi P."/>
            <person name="Bennetzen J.L."/>
            <person name="Dai X."/>
            <person name="Dawson M.W."/>
            <person name="Muller H.G."/>
            <person name="Kugler K."/>
            <person name="Rivarola-Duarte L."/>
            <person name="Spannagl M."/>
            <person name="Mayer K.F.X."/>
            <person name="Lu F.H."/>
            <person name="Bevan M.W."/>
            <person name="Leroy P."/>
            <person name="Li P."/>
            <person name="You F.M."/>
            <person name="Sun Q."/>
            <person name="Liu Z."/>
            <person name="Lyons E."/>
            <person name="Wicker T."/>
            <person name="Salzberg S.L."/>
            <person name="Devos K.M."/>
            <person name="Dvorak J."/>
        </authorList>
    </citation>
    <scope>NUCLEOTIDE SEQUENCE [LARGE SCALE GENOMIC DNA]</scope>
    <source>
        <strain evidence="2">cv. AL8/78</strain>
    </source>
</reference>
<dbReference type="InterPro" id="IPR026960">
    <property type="entry name" value="RVT-Znf"/>
</dbReference>
<sequence length="97" mass="11024">AETANWQEMLDCIALHAPDLTTEDDTSRWRLEPSGQFSTKSLYQAIAPSPGHEALTLIWEIRLPLKIRIFLWQWIRGRLPSGVEVLKRNGPGDGRCP</sequence>
<accession>A0A452XZE3</accession>
<dbReference type="Gramene" id="AET1Gv20230300.1">
    <property type="protein sequence ID" value="AET1Gv20230300.1"/>
    <property type="gene ID" value="AET1Gv20230300"/>
</dbReference>
<evidence type="ECO:0000259" key="1">
    <source>
        <dbReference type="Pfam" id="PF13966"/>
    </source>
</evidence>
<feature type="domain" description="Reverse transcriptase zinc-binding" evidence="1">
    <location>
        <begin position="37"/>
        <end position="96"/>
    </location>
</feature>
<dbReference type="Pfam" id="PF13966">
    <property type="entry name" value="zf-RVT"/>
    <property type="match status" value="1"/>
</dbReference>
<organism evidence="2 3">
    <name type="scientific">Aegilops tauschii subsp. strangulata</name>
    <name type="common">Goatgrass</name>
    <dbReference type="NCBI Taxonomy" id="200361"/>
    <lineage>
        <taxon>Eukaryota</taxon>
        <taxon>Viridiplantae</taxon>
        <taxon>Streptophyta</taxon>
        <taxon>Embryophyta</taxon>
        <taxon>Tracheophyta</taxon>
        <taxon>Spermatophyta</taxon>
        <taxon>Magnoliopsida</taxon>
        <taxon>Liliopsida</taxon>
        <taxon>Poales</taxon>
        <taxon>Poaceae</taxon>
        <taxon>BOP clade</taxon>
        <taxon>Pooideae</taxon>
        <taxon>Triticodae</taxon>
        <taxon>Triticeae</taxon>
        <taxon>Triticinae</taxon>
        <taxon>Aegilops</taxon>
    </lineage>
</organism>
<evidence type="ECO:0000313" key="3">
    <source>
        <dbReference type="Proteomes" id="UP000015105"/>
    </source>
</evidence>
<reference evidence="2" key="4">
    <citation type="submission" date="2019-03" db="UniProtKB">
        <authorList>
            <consortium name="EnsemblPlants"/>
        </authorList>
    </citation>
    <scope>IDENTIFICATION</scope>
</reference>
<name>A0A452XZE3_AEGTS</name>